<gene>
    <name evidence="3" type="ORF">PBRASI_LOCUS550</name>
</gene>
<dbReference type="Proteomes" id="UP000789739">
    <property type="component" value="Unassembled WGS sequence"/>
</dbReference>
<dbReference type="OrthoDB" id="4218123at2759"/>
<proteinExistence type="predicted"/>
<keyword evidence="2" id="KW-0812">Transmembrane</keyword>
<evidence type="ECO:0000256" key="2">
    <source>
        <dbReference type="SAM" id="Phobius"/>
    </source>
</evidence>
<dbReference type="AlphaFoldDB" id="A0A9N8VS41"/>
<dbReference type="EMBL" id="CAJVPI010000028">
    <property type="protein sequence ID" value="CAG8460467.1"/>
    <property type="molecule type" value="Genomic_DNA"/>
</dbReference>
<keyword evidence="4" id="KW-1185">Reference proteome</keyword>
<accession>A0A9N8VS41</accession>
<evidence type="ECO:0000313" key="4">
    <source>
        <dbReference type="Proteomes" id="UP000789739"/>
    </source>
</evidence>
<keyword evidence="2" id="KW-0472">Membrane</keyword>
<dbReference type="PANTHER" id="PTHR39470">
    <property type="entry name" value="CHROMOSOME 10, WHOLE GENOME SHOTGUN SEQUENCE"/>
    <property type="match status" value="1"/>
</dbReference>
<evidence type="ECO:0000313" key="3">
    <source>
        <dbReference type="EMBL" id="CAG8460467.1"/>
    </source>
</evidence>
<evidence type="ECO:0000256" key="1">
    <source>
        <dbReference type="SAM" id="MobiDB-lite"/>
    </source>
</evidence>
<reference evidence="3" key="1">
    <citation type="submission" date="2021-06" db="EMBL/GenBank/DDBJ databases">
        <authorList>
            <person name="Kallberg Y."/>
            <person name="Tangrot J."/>
            <person name="Rosling A."/>
        </authorList>
    </citation>
    <scope>NUCLEOTIDE SEQUENCE</scope>
    <source>
        <strain evidence="3">BR232B</strain>
    </source>
</reference>
<comment type="caution">
    <text evidence="3">The sequence shown here is derived from an EMBL/GenBank/DDBJ whole genome shotgun (WGS) entry which is preliminary data.</text>
</comment>
<protein>
    <submittedName>
        <fullName evidence="3">1246_t:CDS:1</fullName>
    </submittedName>
</protein>
<feature type="transmembrane region" description="Helical" evidence="2">
    <location>
        <begin position="166"/>
        <end position="183"/>
    </location>
</feature>
<feature type="transmembrane region" description="Helical" evidence="2">
    <location>
        <begin position="203"/>
        <end position="220"/>
    </location>
</feature>
<organism evidence="3 4">
    <name type="scientific">Paraglomus brasilianum</name>
    <dbReference type="NCBI Taxonomy" id="144538"/>
    <lineage>
        <taxon>Eukaryota</taxon>
        <taxon>Fungi</taxon>
        <taxon>Fungi incertae sedis</taxon>
        <taxon>Mucoromycota</taxon>
        <taxon>Glomeromycotina</taxon>
        <taxon>Glomeromycetes</taxon>
        <taxon>Paraglomerales</taxon>
        <taxon>Paraglomeraceae</taxon>
        <taxon>Paraglomus</taxon>
    </lineage>
</organism>
<feature type="transmembrane region" description="Helical" evidence="2">
    <location>
        <begin position="132"/>
        <end position="154"/>
    </location>
</feature>
<sequence>MISGELIQLLIILSLPFLTRKGTEYFNARNNSTSSNQVRTPYINALLILTAVYNLYLGFFSSPPNIFRTLNAPIDTPSFTLRVLLEKNKQPLSSYYISLLDKLQSYESRLKYLAFGEHALMQCSYCRDAIDYLYFIVPSNASYYILMLCVIGIVTMTRSKAHWRTYGVISLAGCGFFELYTFASTDIRDIQPSYPSLFLAVHFYRHLFFAILSILVIAITQEDIRTDSEILASIERQQRSIGYRIRGSRLQRATTMRDPELRKTYVNYYKGKGEEYARVESDTEYINTREKLLSELNLERDARAYVDSITRMKNESEHIGGGGSSSIGQESS</sequence>
<feature type="region of interest" description="Disordered" evidence="1">
    <location>
        <begin position="313"/>
        <end position="332"/>
    </location>
</feature>
<name>A0A9N8VS41_9GLOM</name>
<dbReference type="PANTHER" id="PTHR39470:SF1">
    <property type="entry name" value="CHORISMATE SYNTHASE PROTEIN"/>
    <property type="match status" value="1"/>
</dbReference>
<keyword evidence="2" id="KW-1133">Transmembrane helix</keyword>